<feature type="transmembrane region" description="Helical" evidence="7">
    <location>
        <begin position="157"/>
        <end position="183"/>
    </location>
</feature>
<dbReference type="PANTHER" id="PTHR30183">
    <property type="entry name" value="MOLYBDENUM TRANSPORT SYSTEM PERMEASE PROTEIN MODB"/>
    <property type="match status" value="1"/>
</dbReference>
<evidence type="ECO:0000256" key="6">
    <source>
        <dbReference type="ARBA" id="ARBA00023136"/>
    </source>
</evidence>
<evidence type="ECO:0000256" key="7">
    <source>
        <dbReference type="RuleBase" id="RU363032"/>
    </source>
</evidence>
<dbReference type="SUPFAM" id="SSF161098">
    <property type="entry name" value="MetI-like"/>
    <property type="match status" value="2"/>
</dbReference>
<keyword evidence="4 7" id="KW-0812">Transmembrane</keyword>
<feature type="transmembrane region" description="Helical" evidence="7">
    <location>
        <begin position="260"/>
        <end position="282"/>
    </location>
</feature>
<feature type="transmembrane region" description="Helical" evidence="7">
    <location>
        <begin position="646"/>
        <end position="669"/>
    </location>
</feature>
<feature type="transmembrane region" description="Helical" evidence="7">
    <location>
        <begin position="57"/>
        <end position="74"/>
    </location>
</feature>
<feature type="domain" description="ABC transmembrane type-1" evidence="8">
    <location>
        <begin position="520"/>
        <end position="710"/>
    </location>
</feature>
<dbReference type="CDD" id="cd06261">
    <property type="entry name" value="TM_PBP2"/>
    <property type="match status" value="2"/>
</dbReference>
<feature type="transmembrane region" description="Helical" evidence="7">
    <location>
        <begin position="350"/>
        <end position="372"/>
    </location>
</feature>
<keyword evidence="6 7" id="KW-0472">Membrane</keyword>
<comment type="caution">
    <text evidence="9">The sequence shown here is derived from an EMBL/GenBank/DDBJ whole genome shotgun (WGS) entry which is preliminary data.</text>
</comment>
<evidence type="ECO:0000313" key="9">
    <source>
        <dbReference type="EMBL" id="TQV71945.1"/>
    </source>
</evidence>
<dbReference type="RefSeq" id="WP_142899492.1">
    <property type="nucleotide sequence ID" value="NZ_ML660064.1"/>
</dbReference>
<feature type="transmembrane region" description="Helical" evidence="7">
    <location>
        <begin position="558"/>
        <end position="578"/>
    </location>
</feature>
<feature type="transmembrane region" description="Helical" evidence="7">
    <location>
        <begin position="409"/>
        <end position="426"/>
    </location>
</feature>
<dbReference type="InterPro" id="IPR000515">
    <property type="entry name" value="MetI-like"/>
</dbReference>
<comment type="similarity">
    <text evidence="7">Belongs to the binding-protein-dependent transport system permease family.</text>
</comment>
<feature type="transmembrane region" description="Helical" evidence="7">
    <location>
        <begin position="126"/>
        <end position="145"/>
    </location>
</feature>
<accession>A0A545T419</accession>
<gene>
    <name evidence="9" type="ORF">FKG95_26590</name>
</gene>
<dbReference type="Gene3D" id="1.10.3720.10">
    <property type="entry name" value="MetI-like"/>
    <property type="match status" value="2"/>
</dbReference>
<dbReference type="Pfam" id="PF00528">
    <property type="entry name" value="BPD_transp_1"/>
    <property type="match status" value="2"/>
</dbReference>
<evidence type="ECO:0000259" key="8">
    <source>
        <dbReference type="PROSITE" id="PS50928"/>
    </source>
</evidence>
<feature type="transmembrane region" description="Helical" evidence="7">
    <location>
        <begin position="302"/>
        <end position="329"/>
    </location>
</feature>
<feature type="transmembrane region" description="Helical" evidence="7">
    <location>
        <begin position="226"/>
        <end position="248"/>
    </location>
</feature>
<name>A0A545T419_9PROT</name>
<evidence type="ECO:0000256" key="1">
    <source>
        <dbReference type="ARBA" id="ARBA00004651"/>
    </source>
</evidence>
<dbReference type="Proteomes" id="UP000315252">
    <property type="component" value="Unassembled WGS sequence"/>
</dbReference>
<dbReference type="EMBL" id="VHSH01000013">
    <property type="protein sequence ID" value="TQV71945.1"/>
    <property type="molecule type" value="Genomic_DNA"/>
</dbReference>
<proteinExistence type="inferred from homology"/>
<evidence type="ECO:0000313" key="10">
    <source>
        <dbReference type="Proteomes" id="UP000315252"/>
    </source>
</evidence>
<keyword evidence="5 7" id="KW-1133">Transmembrane helix</keyword>
<dbReference type="InterPro" id="IPR035906">
    <property type="entry name" value="MetI-like_sf"/>
</dbReference>
<dbReference type="AlphaFoldDB" id="A0A545T419"/>
<evidence type="ECO:0000256" key="3">
    <source>
        <dbReference type="ARBA" id="ARBA00022475"/>
    </source>
</evidence>
<feature type="transmembrane region" description="Helical" evidence="7">
    <location>
        <begin position="457"/>
        <end position="483"/>
    </location>
</feature>
<keyword evidence="2 7" id="KW-0813">Transport</keyword>
<dbReference type="PROSITE" id="PS50928">
    <property type="entry name" value="ABC_TM1"/>
    <property type="match status" value="2"/>
</dbReference>
<organism evidence="9 10">
    <name type="scientific">Denitrobaculum tricleocarpae</name>
    <dbReference type="NCBI Taxonomy" id="2591009"/>
    <lineage>
        <taxon>Bacteria</taxon>
        <taxon>Pseudomonadati</taxon>
        <taxon>Pseudomonadota</taxon>
        <taxon>Alphaproteobacteria</taxon>
        <taxon>Rhodospirillales</taxon>
        <taxon>Rhodospirillaceae</taxon>
        <taxon>Denitrobaculum</taxon>
    </lineage>
</organism>
<evidence type="ECO:0000256" key="4">
    <source>
        <dbReference type="ARBA" id="ARBA00022692"/>
    </source>
</evidence>
<keyword evidence="3" id="KW-1003">Cell membrane</keyword>
<feature type="transmembrane region" description="Helical" evidence="7">
    <location>
        <begin position="689"/>
        <end position="714"/>
    </location>
</feature>
<feature type="transmembrane region" description="Helical" evidence="7">
    <location>
        <begin position="81"/>
        <end position="106"/>
    </location>
</feature>
<evidence type="ECO:0000256" key="2">
    <source>
        <dbReference type="ARBA" id="ARBA00022448"/>
    </source>
</evidence>
<feature type="transmembrane region" description="Helical" evidence="7">
    <location>
        <begin position="5"/>
        <end position="24"/>
    </location>
</feature>
<dbReference type="OrthoDB" id="7056428at2"/>
<comment type="subcellular location">
    <subcellularLocation>
        <location evidence="1 7">Cell membrane</location>
        <topology evidence="1 7">Multi-pass membrane protein</topology>
    </subcellularLocation>
</comment>
<feature type="transmembrane region" description="Helical" evidence="7">
    <location>
        <begin position="520"/>
        <end position="546"/>
    </location>
</feature>
<sequence>MNRTVALWLAVGWLGYALLPWYAIEDGFWIFEWLFDGYPADRDYAPGILQVFLDDKIWLAPISFFLLLPLGLIGRAKNDPLFASILLISGLGGLAYVGLQGFSIGIDGWEFAGLEQLFGPLERRQFGLGYGALLTSAGFLFFLTQGIAARGAINGDVFVVGSIGLVIALVGIFILFPVIQILLSALKDDAGLYAPSVFLTKFFDKKIWGLGCLSGNVSCGAAWNSLFLAVTVGAGTTILGLAFALVVTRTRFRAKKLLRALTVLPIITPPFVIGLAIILLFGRSGSVTQFASDLLGIPAGRWIYGLPGIWFAQMLAFTPIAFLVLIGVVEGVSPSMEEAAQTLRADRWTTFTTISLPLMRPGLANAFLLGFIESMADFGNPLVLGGNYDVLSTEIFFAIVGAQNDQGRAAVLALILLGFTLSAFYAQRRWLGKKSYTTVTGKGDSGTHPYLPKRLTWLVYGTAVPWAVLTIIIYVMIVFGGFVETWGRDHSLTLRHYIAAFSVSSGEGGMLWTGSAWNSFFTTMIIAGVSAPLTAGIGLVTAYLLVRQRFAGKDSFEFGTMLSFAIPGTVIGVSYVLAFNVPPIELTGTGVILVICFIFRNMPVGVRAGIASMSQLDKSLDEASLTLGATSFTTVRKVILPLLRPAIVAALVYSFVRAITAISAVIFLVSANYDMATSYIIGRVENNDYGLAIAYSSVLILVMLVAISMVQFAVGERRIKRRNQDSGVASPIAESKAA</sequence>
<evidence type="ECO:0000256" key="5">
    <source>
        <dbReference type="ARBA" id="ARBA00022989"/>
    </source>
</evidence>
<feature type="transmembrane region" description="Helical" evidence="7">
    <location>
        <begin position="590"/>
        <end position="610"/>
    </location>
</feature>
<dbReference type="GO" id="GO:0055085">
    <property type="term" value="P:transmembrane transport"/>
    <property type="evidence" value="ECO:0007669"/>
    <property type="project" value="InterPro"/>
</dbReference>
<reference evidence="9 10" key="1">
    <citation type="submission" date="2019-06" db="EMBL/GenBank/DDBJ databases">
        <title>Whole genome sequence for Rhodospirillaceae sp. R148.</title>
        <authorList>
            <person name="Wang G."/>
        </authorList>
    </citation>
    <scope>NUCLEOTIDE SEQUENCE [LARGE SCALE GENOMIC DNA]</scope>
    <source>
        <strain evidence="9 10">R148</strain>
    </source>
</reference>
<feature type="domain" description="ABC transmembrane type-1" evidence="8">
    <location>
        <begin position="222"/>
        <end position="427"/>
    </location>
</feature>
<protein>
    <submittedName>
        <fullName evidence="9">Iron ABC transporter permease</fullName>
    </submittedName>
</protein>
<dbReference type="PANTHER" id="PTHR30183:SF7">
    <property type="entry name" value="FERRIC TRANSPORT SYSTEM PERMEASE PROTEIN FBPB 1-RELATED"/>
    <property type="match status" value="1"/>
</dbReference>
<dbReference type="GO" id="GO:0005886">
    <property type="term" value="C:plasma membrane"/>
    <property type="evidence" value="ECO:0007669"/>
    <property type="project" value="UniProtKB-SubCell"/>
</dbReference>
<keyword evidence="10" id="KW-1185">Reference proteome</keyword>